<evidence type="ECO:0000259" key="3">
    <source>
        <dbReference type="Pfam" id="PF00931"/>
    </source>
</evidence>
<dbReference type="Pfam" id="PF00931">
    <property type="entry name" value="NB-ARC"/>
    <property type="match status" value="1"/>
</dbReference>
<evidence type="ECO:0000256" key="2">
    <source>
        <dbReference type="ARBA" id="ARBA00022821"/>
    </source>
</evidence>
<dbReference type="InterPro" id="IPR036388">
    <property type="entry name" value="WH-like_DNA-bd_sf"/>
</dbReference>
<dbReference type="Gramene" id="HORVU.MOREX.r3.3HG0219470.1">
    <property type="protein sequence ID" value="HORVU.MOREX.r3.3HG0219470.1"/>
    <property type="gene ID" value="HORVU.MOREX.r3.3HG0219470"/>
</dbReference>
<dbReference type="InterPro" id="IPR044974">
    <property type="entry name" value="Disease_R_plants"/>
</dbReference>
<dbReference type="PANTHER" id="PTHR23155">
    <property type="entry name" value="DISEASE RESISTANCE PROTEIN RP"/>
    <property type="match status" value="1"/>
</dbReference>
<dbReference type="SUPFAM" id="SSF52058">
    <property type="entry name" value="L domain-like"/>
    <property type="match status" value="1"/>
</dbReference>
<evidence type="ECO:0000259" key="4">
    <source>
        <dbReference type="Pfam" id="PF23559"/>
    </source>
</evidence>
<dbReference type="AlphaFoldDB" id="A0A8I6WMC7"/>
<keyword evidence="2" id="KW-0611">Plant defense</keyword>
<sequence length="968" mass="107875">MIAGGEVIQAVTFANSVLSKVADVITREKSVKGAVKSGLDYIKLEMKMVISEIKTNEKNHQGATHESKVVLLKELAYDIEDFIDRTWVPGASSGPVLSVFRLDPRPEIVQKIEHFKDSIQKVRTWQPDAGSSTGQDTAAATWSCPSATPPNPYSLDLDHEATLRNICKHRCELQGLLSASEGRELKVISIVGCRGVGKTSLATAVYDDCRADYDCVAWVVASACRDLEDLLTKLLKESQRTAKPTSTPAQGSISDTQQTSLWNFLSDKRYFVVIDDVDRLEVCQAIKREFPKDGHSSRIIVTTSMHSVAAECSWGSYVYTMQCLDKDESEQVFWESVGQENKTPALRRASEGIITKCGGLPLALISVANYLRRQGRTENQVAGGLTTEHCKSAACTLGDKILKGQDAEFLKINRALLQCYNNLPDYAHQSCLLYASVFPRGRPIRSKLLLRRWMSEEFAAHGTVSDQEGVVRSYLQAFIERCIVEPVEIKNARVARCRVHSIMLEFLIHKAVSKKFVALVDKDELLSNNGTTITNVRVRRLSVQDSSKEGVDDAVCTARDIDLSVMRSLTIFKSPLLRLQACELLRVLDLEGCNGVNNDTVLKAICKQRLLKYLSLRGTDVDHLHPTIKCLEHLETLDIRDTLVKDLPIQVIRLPLLAHLFGRIELPRGITKEISKQSKLQTLAGVVVTEADTSFENIILHAGKLRKVKIYQATSYPSNSRNKRIRMNPGSISPFPLNERFTGSKALQILSVDSSDLAKEFIKFLEAPCAITSIKLRGQLDKLPATPALRELCDLNRLLLISTGLSIEDLSALQSLPCLEYLKLTEDGDGFRGSSFVVKSGGFPSLRRLCFEAPRLPQVQIEQGSMKSLAILDLLCPDPVIPEPRSGRYRSFLQLETRLGVEGVSYLENLKEVILHHSMWESKVQAWKEEAIRHNNKPSVKRQPQPTIYALKVTCKNVELYPVACVFS</sequence>
<reference evidence="6" key="2">
    <citation type="submission" date="2020-10" db="EMBL/GenBank/DDBJ databases">
        <authorList>
            <person name="Scholz U."/>
            <person name="Mascher M."/>
            <person name="Fiebig A."/>
        </authorList>
    </citation>
    <scope>NUCLEOTIDE SEQUENCE [LARGE SCALE GENOMIC DNA]</scope>
    <source>
        <strain evidence="6">cv. Morex</strain>
    </source>
</reference>
<organism evidence="6 7">
    <name type="scientific">Hordeum vulgare subsp. vulgare</name>
    <name type="common">Domesticated barley</name>
    <dbReference type="NCBI Taxonomy" id="112509"/>
    <lineage>
        <taxon>Eukaryota</taxon>
        <taxon>Viridiplantae</taxon>
        <taxon>Streptophyta</taxon>
        <taxon>Embryophyta</taxon>
        <taxon>Tracheophyta</taxon>
        <taxon>Spermatophyta</taxon>
        <taxon>Magnoliopsida</taxon>
        <taxon>Liliopsida</taxon>
        <taxon>Poales</taxon>
        <taxon>Poaceae</taxon>
        <taxon>BOP clade</taxon>
        <taxon>Pooideae</taxon>
        <taxon>Triticodae</taxon>
        <taxon>Triticeae</taxon>
        <taxon>Hordeinae</taxon>
        <taxon>Hordeum</taxon>
    </lineage>
</organism>
<dbReference type="Gene3D" id="3.80.10.10">
    <property type="entry name" value="Ribonuclease Inhibitor"/>
    <property type="match status" value="1"/>
</dbReference>
<dbReference type="PANTHER" id="PTHR23155:SF1227">
    <property type="entry name" value="OS11G0462500 PROTEIN"/>
    <property type="match status" value="1"/>
</dbReference>
<feature type="domain" description="Disease resistance R13L4/SHOC-2-like LRR" evidence="5">
    <location>
        <begin position="566"/>
        <end position="938"/>
    </location>
</feature>
<dbReference type="InterPro" id="IPR032675">
    <property type="entry name" value="LRR_dom_sf"/>
</dbReference>
<evidence type="ECO:0000313" key="6">
    <source>
        <dbReference type="EnsemblPlants" id="HORVU.MOREX.r3.3HG0219470.1"/>
    </source>
</evidence>
<keyword evidence="1" id="KW-0677">Repeat</keyword>
<dbReference type="Pfam" id="PF23598">
    <property type="entry name" value="LRR_14"/>
    <property type="match status" value="1"/>
</dbReference>
<dbReference type="SMR" id="A0A8I6WMC7"/>
<keyword evidence="7" id="KW-1185">Reference proteome</keyword>
<dbReference type="Gramene" id="HORVU.MOREX.r2.3HG0182750.1">
    <property type="protein sequence ID" value="HORVU.MOREX.r2.3HG0182750.1"/>
    <property type="gene ID" value="HORVU.MOREX.r2.3HG0182750"/>
</dbReference>
<proteinExistence type="predicted"/>
<reference evidence="6" key="3">
    <citation type="submission" date="2022-01" db="UniProtKB">
        <authorList>
            <consortium name="EnsemblPlants"/>
        </authorList>
    </citation>
    <scope>IDENTIFICATION</scope>
    <source>
        <strain evidence="6">subsp. vulgare</strain>
    </source>
</reference>
<dbReference type="GO" id="GO:0043531">
    <property type="term" value="F:ADP binding"/>
    <property type="evidence" value="ECO:0007669"/>
    <property type="project" value="InterPro"/>
</dbReference>
<dbReference type="InterPro" id="IPR027417">
    <property type="entry name" value="P-loop_NTPase"/>
</dbReference>
<dbReference type="InterPro" id="IPR055414">
    <property type="entry name" value="LRR_R13L4/SHOC2-like"/>
</dbReference>
<dbReference type="InterPro" id="IPR042197">
    <property type="entry name" value="Apaf_helical"/>
</dbReference>
<feature type="domain" description="NB-ARC" evidence="3">
    <location>
        <begin position="175"/>
        <end position="341"/>
    </location>
</feature>
<evidence type="ECO:0000256" key="1">
    <source>
        <dbReference type="ARBA" id="ARBA00022737"/>
    </source>
</evidence>
<dbReference type="EnsemblPlants" id="HORVU.MOREX.r3.3HG0219470.1">
    <property type="protein sequence ID" value="HORVU.MOREX.r3.3HG0219470.1"/>
    <property type="gene ID" value="HORVU.MOREX.r3.3HG0219470"/>
</dbReference>
<evidence type="ECO:0000259" key="5">
    <source>
        <dbReference type="Pfam" id="PF23598"/>
    </source>
</evidence>
<dbReference type="Gene3D" id="1.10.8.430">
    <property type="entry name" value="Helical domain of apoptotic protease-activating factors"/>
    <property type="match status" value="1"/>
</dbReference>
<reference evidence="7" key="1">
    <citation type="journal article" date="2012" name="Nature">
        <title>A physical, genetic and functional sequence assembly of the barley genome.</title>
        <authorList>
            <consortium name="The International Barley Genome Sequencing Consortium"/>
            <person name="Mayer K.F."/>
            <person name="Waugh R."/>
            <person name="Brown J.W."/>
            <person name="Schulman A."/>
            <person name="Langridge P."/>
            <person name="Platzer M."/>
            <person name="Fincher G.B."/>
            <person name="Muehlbauer G.J."/>
            <person name="Sato K."/>
            <person name="Close T.J."/>
            <person name="Wise R.P."/>
            <person name="Stein N."/>
        </authorList>
    </citation>
    <scope>NUCLEOTIDE SEQUENCE [LARGE SCALE GENOMIC DNA]</scope>
    <source>
        <strain evidence="7">cv. Morex</strain>
    </source>
</reference>
<dbReference type="InterPro" id="IPR002182">
    <property type="entry name" value="NB-ARC"/>
</dbReference>
<dbReference type="SUPFAM" id="SSF52540">
    <property type="entry name" value="P-loop containing nucleoside triphosphate hydrolases"/>
    <property type="match status" value="1"/>
</dbReference>
<dbReference type="GO" id="GO:0006952">
    <property type="term" value="P:defense response"/>
    <property type="evidence" value="ECO:0007669"/>
    <property type="project" value="UniProtKB-KW"/>
</dbReference>
<dbReference type="Proteomes" id="UP000011116">
    <property type="component" value="Chromosome 3H"/>
</dbReference>
<dbReference type="GO" id="GO:0051707">
    <property type="term" value="P:response to other organism"/>
    <property type="evidence" value="ECO:0007669"/>
    <property type="project" value="UniProtKB-ARBA"/>
</dbReference>
<dbReference type="InterPro" id="IPR058922">
    <property type="entry name" value="WHD_DRP"/>
</dbReference>
<dbReference type="Gene3D" id="1.10.10.10">
    <property type="entry name" value="Winged helix-like DNA-binding domain superfamily/Winged helix DNA-binding domain"/>
    <property type="match status" value="1"/>
</dbReference>
<dbReference type="PRINTS" id="PR00364">
    <property type="entry name" value="DISEASERSIST"/>
</dbReference>
<dbReference type="Gene3D" id="3.40.50.300">
    <property type="entry name" value="P-loop containing nucleotide triphosphate hydrolases"/>
    <property type="match status" value="1"/>
</dbReference>
<dbReference type="Pfam" id="PF23559">
    <property type="entry name" value="WHD_DRP"/>
    <property type="match status" value="1"/>
</dbReference>
<evidence type="ECO:0000313" key="7">
    <source>
        <dbReference type="Proteomes" id="UP000011116"/>
    </source>
</evidence>
<protein>
    <recommendedName>
        <fullName evidence="8">NB-ARC domain-containing protein</fullName>
    </recommendedName>
</protein>
<evidence type="ECO:0008006" key="8">
    <source>
        <dbReference type="Google" id="ProtNLM"/>
    </source>
</evidence>
<accession>A0A8I6WMC7</accession>
<feature type="domain" description="Disease resistance protein winged helix" evidence="4">
    <location>
        <begin position="437"/>
        <end position="506"/>
    </location>
</feature>
<name>A0A8I6WMC7_HORVV</name>